<dbReference type="SUPFAM" id="SSF53901">
    <property type="entry name" value="Thiolase-like"/>
    <property type="match status" value="1"/>
</dbReference>
<dbReference type="InterPro" id="IPR001227">
    <property type="entry name" value="Ac_transferase_dom_sf"/>
</dbReference>
<dbReference type="Gene3D" id="3.10.129.110">
    <property type="entry name" value="Polyketide synthase dehydratase"/>
    <property type="match status" value="1"/>
</dbReference>
<dbReference type="GO" id="GO:0005737">
    <property type="term" value="C:cytoplasm"/>
    <property type="evidence" value="ECO:0007669"/>
    <property type="project" value="TreeGrafter"/>
</dbReference>
<keyword evidence="5 12" id="KW-0808">Transferase</keyword>
<feature type="domain" description="Ketosynthase family 3 (KS3)" evidence="9">
    <location>
        <begin position="36"/>
        <end position="467"/>
    </location>
</feature>
<dbReference type="Gene3D" id="1.10.1200.10">
    <property type="entry name" value="ACP-like"/>
    <property type="match status" value="1"/>
</dbReference>
<dbReference type="InterPro" id="IPR006162">
    <property type="entry name" value="Ppantetheine_attach_site"/>
</dbReference>
<dbReference type="FunFam" id="3.40.47.10:FF:000019">
    <property type="entry name" value="Polyketide synthase type I"/>
    <property type="match status" value="1"/>
</dbReference>
<dbReference type="InterPro" id="IPR016039">
    <property type="entry name" value="Thiolase-like"/>
</dbReference>
<dbReference type="SUPFAM" id="SSF47336">
    <property type="entry name" value="ACP-like"/>
    <property type="match status" value="1"/>
</dbReference>
<dbReference type="Pfam" id="PF14765">
    <property type="entry name" value="PS-DH"/>
    <property type="match status" value="1"/>
</dbReference>
<keyword evidence="3" id="KW-0596">Phosphopantetheine</keyword>
<dbReference type="PROSITE" id="PS00012">
    <property type="entry name" value="PHOSPHOPANTETHEINE"/>
    <property type="match status" value="1"/>
</dbReference>
<dbReference type="Pfam" id="PF22621">
    <property type="entry name" value="CurL-like_PKS_C"/>
    <property type="match status" value="1"/>
</dbReference>
<dbReference type="InterPro" id="IPR042104">
    <property type="entry name" value="PKS_dehydratase_sf"/>
</dbReference>
<dbReference type="EMBL" id="CAADEX010000028">
    <property type="protein sequence ID" value="VFJ50343.1"/>
    <property type="molecule type" value="Genomic_DNA"/>
</dbReference>
<evidence type="ECO:0000256" key="3">
    <source>
        <dbReference type="ARBA" id="ARBA00022450"/>
    </source>
</evidence>
<dbReference type="InterPro" id="IPR016035">
    <property type="entry name" value="Acyl_Trfase/lysoPLipase"/>
</dbReference>
<accession>A0A450SCX7</accession>
<evidence type="ECO:0000256" key="7">
    <source>
        <dbReference type="PROSITE-ProRule" id="PRU01363"/>
    </source>
</evidence>
<dbReference type="InterPro" id="IPR036736">
    <property type="entry name" value="ACP-like_sf"/>
</dbReference>
<dbReference type="GO" id="GO:0031177">
    <property type="term" value="F:phosphopantetheine binding"/>
    <property type="evidence" value="ECO:0007669"/>
    <property type="project" value="InterPro"/>
</dbReference>
<dbReference type="SMART" id="SM00827">
    <property type="entry name" value="PKS_AT"/>
    <property type="match status" value="1"/>
</dbReference>
<sequence>MTDLDKKVEKSSPLRRAMFALEKMQAKLDAMESARTEPVAIIGMGCRLPGGGDNPDGYWQLLRDGVDAVTEMTPERWDIDAWFDPDPNAPQKTRTRHGSFLPEIDRFDPQFFGISSREAKDMDPGQRLLLEVAWEALENANQPPDELIRRSVGVFVGGIAETEYGAAMTATGTFGNMTAYTFSGGDLAFLAGRLSYVLGLQGPSFSVDTACSSSLVAIHLACQSLRSGECELALAGGVNLAVGIETTISMSQLQALSPDGRCKTFDAAGDGYGRGEGCGVIVLKRLSDAMAGRDDILALIRGSAINHDGPSSGLTVPSRLAQEKVIRQALKNARVDPSEVDYVEAHGTGTPLGDPIEMEALGAIFAENHSKASPLIVGSAKTNFGHLEPAAGVAGLMKIVLALRNEEIPPHLHFMNPSPYIDWENLPFRVPVERMPWLRDPEGRKKRIASVSSFGASGTNAHVVLEEAPAVEDWDGPANPNEGIFAADPVGVRPSSQPATATSQVPERPFHLLALSARSEEALREQAKSYEKYLAAHPEIPFADICFTAGMGRSHFEHRIAVVAGSSEEARARLWEQSYVTGQSGGERSKTVFLFTGQGSEYPDMGRGLYETEPVFRETIDRCHAILHEYDVPLLALLYPEEPNPEIRLSTDMTWLQPVLFALEYALAELWQSWGVKPDVVMGHSIGEYVAACVAGVFSPEDGLKLVAARGRLMQACPEGRMLAVSVSEEKAREIVAPFAGQVSVATINAPGSVVLSGKPEAISRIQADLAGIDGIDTKLLPIPRASHSPLMEPMLAEFQEIVGSVALSRPRIPLCSNVTGEIVADMVTDPGYWTRHLRQPVRFAKSVRTLYGQGFDTFLEIGPRPALLGMAGQCLPDDADTTRMGWIPSLREGENDGLQLLQGLGQWYARGGKPDWRAVEGGPSGAARRPVRLPTYPFQRSRYWLDAARFARQVDNHRDGSAHPLLGRALPLSGTENIHFQSEIGLLFFPWLTDHRVFDVAVLPATGYLEMALAAGAWLSNEWLLDGVSEAEECPSSRITNIAIEQALILPEEEPVTVQLVLSSRERGYDFKISSLDAGNRWTVHVSGGLVVDREIQPPAALDLATLRAQCPTEIAVADHYRNCHEQGLNYGPGFQVIKQIFRGEGAVLGLLELPESLAGEIAGYRLHPALFDAAFQTLPALLPSSEETYLPIVIGEARYYRTAGVRLWSFARVTHSDEKTLVADIVLFDESGRSVAEVDGITIGHVEPETLRRHFKKQSEELYAVAWREHPWREEETEVAESLTGETGSWLILADSGGFGQELATRLEEAGNRCVLAYAETGATVGAIHESPLHDGNTYTLDPADPAAFHSLFQEAFPPDAPPLRGIVFLWALDAPNRPDLSIDALVAAQHLVLGGSLHLLQALLGAQKTARIWLVTRNGIAAGFESEPLSVTQAPLWGMGRTIASEHPELWGGLIDGPTVDRLLTEIGIGLADGEREGTPKEAQIVYRNGKRYVPRLIRSDPPPEDTRPPLRPDASYLITGGLGGLGLMVARYLVEAGARNLVLTARRGPSDEAKEVLRALEEAGARVLVASADVTDRERMALLFREIAEQMPPLGGIIHTAGFLDDGVLREQTLSRFDSLMAPKVTGGWILHTLTRDLPLDFFVCFSSVAALLGSAGQSNYVAANVFLDALAHHRHALGLPALSLDWGSWSKVGLTANLEERDQKRLNAIGIDLIEPEHGVLIMGRLMGRPENIQVTVSPTNWQRFLKRFSPVPGFYAELAKTLPRHASVSFADELKALPPEKHRKHLFAHIQSELNGVLGFEPSQAMDPNKGFTDMGMDSLMIVESRNRLQTSLKNQLPSTLLFEYSSLERLVGYIADEVLNLAPPEELSDEAEPALDAPDVVVNEVRHLSEEDLEALINGELEL</sequence>
<gene>
    <name evidence="11" type="ORF">BECKDK2373B_GA0170837_10093</name>
    <name evidence="12" type="ORF">BECKDK2373B_GA0170837_10283</name>
</gene>
<dbReference type="Pfam" id="PF08659">
    <property type="entry name" value="KR"/>
    <property type="match status" value="1"/>
</dbReference>
<comment type="pathway">
    <text evidence="1">Lipid metabolism; fatty acid biosynthesis.</text>
</comment>
<evidence type="ECO:0000259" key="9">
    <source>
        <dbReference type="PROSITE" id="PS52004"/>
    </source>
</evidence>
<dbReference type="GO" id="GO:0071770">
    <property type="term" value="P:DIM/DIP cell wall layer assembly"/>
    <property type="evidence" value="ECO:0007669"/>
    <property type="project" value="TreeGrafter"/>
</dbReference>
<dbReference type="SMART" id="SM00825">
    <property type="entry name" value="PKS_KS"/>
    <property type="match status" value="1"/>
</dbReference>
<dbReference type="InterPro" id="IPR014031">
    <property type="entry name" value="Ketoacyl_synth_C"/>
</dbReference>
<dbReference type="SMART" id="SM01294">
    <property type="entry name" value="PKS_PP_betabranch"/>
    <property type="match status" value="1"/>
</dbReference>
<reference evidence="12" key="1">
    <citation type="submission" date="2019-02" db="EMBL/GenBank/DDBJ databases">
        <authorList>
            <person name="Gruber-Vodicka R. H."/>
            <person name="Seah K. B. B."/>
        </authorList>
    </citation>
    <scope>NUCLEOTIDE SEQUENCE</scope>
    <source>
        <strain evidence="12">BECK_DK47</strain>
    </source>
</reference>
<feature type="active site" description="Proton donor; for dehydratase activity" evidence="7">
    <location>
        <position position="1174"/>
    </location>
</feature>
<dbReference type="Gene3D" id="3.40.47.10">
    <property type="match status" value="1"/>
</dbReference>
<dbReference type="InterPro" id="IPR049551">
    <property type="entry name" value="PKS_DH_C"/>
</dbReference>
<proteinExistence type="inferred from homology"/>
<keyword evidence="4" id="KW-0597">Phosphoprotein</keyword>
<dbReference type="InterPro" id="IPR013968">
    <property type="entry name" value="PKS_KR"/>
</dbReference>
<name>A0A450SCX7_9GAMM</name>
<dbReference type="PANTHER" id="PTHR43775">
    <property type="entry name" value="FATTY ACID SYNTHASE"/>
    <property type="match status" value="1"/>
</dbReference>
<dbReference type="UniPathway" id="UPA00094"/>
<evidence type="ECO:0000259" key="10">
    <source>
        <dbReference type="PROSITE" id="PS52019"/>
    </source>
</evidence>
<dbReference type="Pfam" id="PF00698">
    <property type="entry name" value="Acyl_transf_1"/>
    <property type="match status" value="1"/>
</dbReference>
<evidence type="ECO:0000313" key="11">
    <source>
        <dbReference type="EMBL" id="VFJ45129.1"/>
    </source>
</evidence>
<evidence type="ECO:0000256" key="1">
    <source>
        <dbReference type="ARBA" id="ARBA00005194"/>
    </source>
</evidence>
<dbReference type="GO" id="GO:0004312">
    <property type="term" value="F:fatty acid synthase activity"/>
    <property type="evidence" value="ECO:0007669"/>
    <property type="project" value="TreeGrafter"/>
</dbReference>
<dbReference type="SUPFAM" id="SSF51735">
    <property type="entry name" value="NAD(P)-binding Rossmann-fold domains"/>
    <property type="match status" value="2"/>
</dbReference>
<dbReference type="InterPro" id="IPR050091">
    <property type="entry name" value="PKS_NRPS_Biosynth_Enz"/>
</dbReference>
<evidence type="ECO:0000256" key="6">
    <source>
        <dbReference type="ARBA" id="ARBA00054155"/>
    </source>
</evidence>
<feature type="region of interest" description="N-terminal hotdog fold" evidence="7">
    <location>
        <begin position="964"/>
        <end position="1098"/>
    </location>
</feature>
<feature type="domain" description="Carrier" evidence="8">
    <location>
        <begin position="1790"/>
        <end position="1865"/>
    </location>
</feature>
<dbReference type="PROSITE" id="PS00606">
    <property type="entry name" value="KS3_1"/>
    <property type="match status" value="1"/>
</dbReference>
<feature type="domain" description="PKS/mFAS DH" evidence="10">
    <location>
        <begin position="964"/>
        <end position="1254"/>
    </location>
</feature>
<dbReference type="InterPro" id="IPR036291">
    <property type="entry name" value="NAD(P)-bd_dom_sf"/>
</dbReference>
<dbReference type="InterPro" id="IPR018201">
    <property type="entry name" value="Ketoacyl_synth_AS"/>
</dbReference>
<dbReference type="SUPFAM" id="SSF55048">
    <property type="entry name" value="Probable ACP-binding domain of malonyl-CoA ACP transacylase"/>
    <property type="match status" value="1"/>
</dbReference>
<evidence type="ECO:0000313" key="12">
    <source>
        <dbReference type="EMBL" id="VFJ50343.1"/>
    </source>
</evidence>
<comment type="similarity">
    <text evidence="2">Belongs to the short-chain dehydrogenases/reductases (SDR) family.</text>
</comment>
<evidence type="ECO:0000259" key="8">
    <source>
        <dbReference type="PROSITE" id="PS50075"/>
    </source>
</evidence>
<dbReference type="SMART" id="SM00826">
    <property type="entry name" value="PKS_DH"/>
    <property type="match status" value="1"/>
</dbReference>
<dbReference type="EMBL" id="CAADEX010000009">
    <property type="protein sequence ID" value="VFJ45129.1"/>
    <property type="molecule type" value="Genomic_DNA"/>
</dbReference>
<comment type="function">
    <text evidence="6">Involved in production of the polyketide antibiotic thailandamide.</text>
</comment>
<feature type="active site" description="Proton acceptor; for dehydratase activity" evidence="7">
    <location>
        <position position="996"/>
    </location>
</feature>
<dbReference type="InterPro" id="IPR016036">
    <property type="entry name" value="Malonyl_transacylase_ACP-bd"/>
</dbReference>
<dbReference type="Pfam" id="PF00109">
    <property type="entry name" value="ketoacyl-synt"/>
    <property type="match status" value="1"/>
</dbReference>
<dbReference type="CDD" id="cd00833">
    <property type="entry name" value="PKS"/>
    <property type="match status" value="1"/>
</dbReference>
<dbReference type="GO" id="GO:0006633">
    <property type="term" value="P:fatty acid biosynthetic process"/>
    <property type="evidence" value="ECO:0007669"/>
    <property type="project" value="UniProtKB-UniPathway"/>
</dbReference>
<dbReference type="SMART" id="SM00823">
    <property type="entry name" value="PKS_PP"/>
    <property type="match status" value="1"/>
</dbReference>
<dbReference type="InterPro" id="IPR020807">
    <property type="entry name" value="PKS_DH"/>
</dbReference>
<dbReference type="InterPro" id="IPR020806">
    <property type="entry name" value="PKS_PP-bd"/>
</dbReference>
<dbReference type="Gene3D" id="3.40.50.720">
    <property type="entry name" value="NAD(P)-binding Rossmann-like Domain"/>
    <property type="match status" value="1"/>
</dbReference>
<dbReference type="SUPFAM" id="SSF52151">
    <property type="entry name" value="FabD/lysophospholipase-like"/>
    <property type="match status" value="1"/>
</dbReference>
<dbReference type="Pfam" id="PF21089">
    <property type="entry name" value="PKS_DH_N"/>
    <property type="match status" value="1"/>
</dbReference>
<dbReference type="FunFam" id="3.40.366.10:FF:000002">
    <property type="entry name" value="Probable polyketide synthase 2"/>
    <property type="match status" value="1"/>
</dbReference>
<dbReference type="InterPro" id="IPR049900">
    <property type="entry name" value="PKS_mFAS_DH"/>
</dbReference>
<dbReference type="PANTHER" id="PTHR43775:SF51">
    <property type="entry name" value="INACTIVE PHENOLPHTHIOCEROL SYNTHESIS POLYKETIDE SYNTHASE TYPE I PKS1-RELATED"/>
    <property type="match status" value="1"/>
</dbReference>
<dbReference type="Gene3D" id="3.30.70.3290">
    <property type="match status" value="1"/>
</dbReference>
<dbReference type="GO" id="GO:0005886">
    <property type="term" value="C:plasma membrane"/>
    <property type="evidence" value="ECO:0007669"/>
    <property type="project" value="TreeGrafter"/>
</dbReference>
<dbReference type="InterPro" id="IPR014030">
    <property type="entry name" value="Ketoacyl_synth_N"/>
</dbReference>
<dbReference type="InterPro" id="IPR049552">
    <property type="entry name" value="PKS_DH_N"/>
</dbReference>
<feature type="region of interest" description="C-terminal hotdog fold" evidence="7">
    <location>
        <begin position="1113"/>
        <end position="1254"/>
    </location>
</feature>
<dbReference type="GO" id="GO:0004315">
    <property type="term" value="F:3-oxoacyl-[acyl-carrier-protein] synthase activity"/>
    <property type="evidence" value="ECO:0007669"/>
    <property type="project" value="InterPro"/>
</dbReference>
<dbReference type="CDD" id="cd08955">
    <property type="entry name" value="KR_2_FAS_SDR_x"/>
    <property type="match status" value="1"/>
</dbReference>
<dbReference type="Gene3D" id="3.40.366.10">
    <property type="entry name" value="Malonyl-Coenzyme A Acyl Carrier Protein, domain 2"/>
    <property type="match status" value="1"/>
</dbReference>
<evidence type="ECO:0000256" key="2">
    <source>
        <dbReference type="ARBA" id="ARBA00006484"/>
    </source>
</evidence>
<organism evidence="12">
    <name type="scientific">Candidatus Kentrum sp. DK</name>
    <dbReference type="NCBI Taxonomy" id="2126562"/>
    <lineage>
        <taxon>Bacteria</taxon>
        <taxon>Pseudomonadati</taxon>
        <taxon>Pseudomonadota</taxon>
        <taxon>Gammaproteobacteria</taxon>
        <taxon>Candidatus Kentrum</taxon>
    </lineage>
</organism>
<dbReference type="InterPro" id="IPR014043">
    <property type="entry name" value="Acyl_transferase_dom"/>
</dbReference>
<dbReference type="Pfam" id="PF02801">
    <property type="entry name" value="Ketoacyl-synt_C"/>
    <property type="match status" value="1"/>
</dbReference>
<dbReference type="PROSITE" id="PS50075">
    <property type="entry name" value="CARRIER"/>
    <property type="match status" value="1"/>
</dbReference>
<dbReference type="PROSITE" id="PS52004">
    <property type="entry name" value="KS3_2"/>
    <property type="match status" value="1"/>
</dbReference>
<evidence type="ECO:0000256" key="5">
    <source>
        <dbReference type="ARBA" id="ARBA00022679"/>
    </source>
</evidence>
<dbReference type="InterPro" id="IPR057326">
    <property type="entry name" value="KR_dom"/>
</dbReference>
<dbReference type="InterPro" id="IPR020841">
    <property type="entry name" value="PKS_Beta-ketoAc_synthase_dom"/>
</dbReference>
<evidence type="ECO:0000256" key="4">
    <source>
        <dbReference type="ARBA" id="ARBA00022553"/>
    </source>
</evidence>
<protein>
    <submittedName>
        <fullName evidence="12">Acyl transferase domain-containing protein</fullName>
    </submittedName>
</protein>
<dbReference type="PROSITE" id="PS52019">
    <property type="entry name" value="PKS_MFAS_DH"/>
    <property type="match status" value="1"/>
</dbReference>
<dbReference type="SMART" id="SM00822">
    <property type="entry name" value="PKS_KR"/>
    <property type="match status" value="1"/>
</dbReference>
<dbReference type="Pfam" id="PF00550">
    <property type="entry name" value="PP-binding"/>
    <property type="match status" value="1"/>
</dbReference>
<dbReference type="InterPro" id="IPR009081">
    <property type="entry name" value="PP-bd_ACP"/>
</dbReference>